<protein>
    <recommendedName>
        <fullName evidence="4">Ketoreductase domain-containing protein</fullName>
    </recommendedName>
</protein>
<dbReference type="GO" id="GO:0016491">
    <property type="term" value="F:oxidoreductase activity"/>
    <property type="evidence" value="ECO:0007669"/>
    <property type="project" value="UniProtKB-KW"/>
</dbReference>
<dbReference type="InterPro" id="IPR051911">
    <property type="entry name" value="SDR_oxidoreductase"/>
</dbReference>
<dbReference type="InterPro" id="IPR002347">
    <property type="entry name" value="SDR_fam"/>
</dbReference>
<dbReference type="OrthoDB" id="1274115at2759"/>
<dbReference type="Pfam" id="PF00106">
    <property type="entry name" value="adh_short"/>
    <property type="match status" value="1"/>
</dbReference>
<feature type="domain" description="Ketoreductase" evidence="4">
    <location>
        <begin position="3"/>
        <end position="185"/>
    </location>
</feature>
<proteinExistence type="inferred from homology"/>
<sequence length="273" mass="28676">MSKVWFVTGSSRGLGLAIVEAALRSGASVIATARKPEQLQHLVKKYGDKVFPVALDVTNNSDVLKAVNAGHEKFGRIDVVVNNAGYADTSSVEDIDIADFRAQIDANFYGTVYVSKAVIPILRQQGSGHIIQVSSVGGRLASPGLAAYQSAKSAVGRFSGVLGQEVAPLGVKVTVIEPGGMATDWAGSSMKIPPISEPYRQTVGAFADFVKSQSEDGPSKPAKVADIILKLTDINDPPAKLLIGPDAYLHATAAGDALRASDEKWEELGKSSV</sequence>
<dbReference type="Proteomes" id="UP000054321">
    <property type="component" value="Unassembled WGS sequence"/>
</dbReference>
<dbReference type="SUPFAM" id="SSF51735">
    <property type="entry name" value="NAD(P)-binding Rossmann-fold domains"/>
    <property type="match status" value="1"/>
</dbReference>
<name>A0A0C3CWG8_OIDMZ</name>
<evidence type="ECO:0000313" key="5">
    <source>
        <dbReference type="EMBL" id="KIN03339.1"/>
    </source>
</evidence>
<dbReference type="PRINTS" id="PR00081">
    <property type="entry name" value="GDHRDH"/>
</dbReference>
<dbReference type="InterPro" id="IPR057326">
    <property type="entry name" value="KR_dom"/>
</dbReference>
<dbReference type="Gene3D" id="3.40.50.720">
    <property type="entry name" value="NAD(P)-binding Rossmann-like Domain"/>
    <property type="match status" value="1"/>
</dbReference>
<comment type="similarity">
    <text evidence="1 3">Belongs to the short-chain dehydrogenases/reductases (SDR) family.</text>
</comment>
<dbReference type="InterPro" id="IPR036291">
    <property type="entry name" value="NAD(P)-bd_dom_sf"/>
</dbReference>
<dbReference type="PANTHER" id="PTHR43976:SF16">
    <property type="entry name" value="SHORT-CHAIN DEHYDROGENASE_REDUCTASE FAMILY PROTEIN"/>
    <property type="match status" value="1"/>
</dbReference>
<dbReference type="PANTHER" id="PTHR43976">
    <property type="entry name" value="SHORT CHAIN DEHYDROGENASE"/>
    <property type="match status" value="1"/>
</dbReference>
<evidence type="ECO:0000256" key="2">
    <source>
        <dbReference type="ARBA" id="ARBA00023002"/>
    </source>
</evidence>
<dbReference type="SMART" id="SM00822">
    <property type="entry name" value="PKS_KR"/>
    <property type="match status" value="1"/>
</dbReference>
<evidence type="ECO:0000256" key="1">
    <source>
        <dbReference type="ARBA" id="ARBA00006484"/>
    </source>
</evidence>
<reference evidence="6" key="2">
    <citation type="submission" date="2015-01" db="EMBL/GenBank/DDBJ databases">
        <title>Evolutionary Origins and Diversification of the Mycorrhizal Mutualists.</title>
        <authorList>
            <consortium name="DOE Joint Genome Institute"/>
            <consortium name="Mycorrhizal Genomics Consortium"/>
            <person name="Kohler A."/>
            <person name="Kuo A."/>
            <person name="Nagy L.G."/>
            <person name="Floudas D."/>
            <person name="Copeland A."/>
            <person name="Barry K.W."/>
            <person name="Cichocki N."/>
            <person name="Veneault-Fourrey C."/>
            <person name="LaButti K."/>
            <person name="Lindquist E.A."/>
            <person name="Lipzen A."/>
            <person name="Lundell T."/>
            <person name="Morin E."/>
            <person name="Murat C."/>
            <person name="Riley R."/>
            <person name="Ohm R."/>
            <person name="Sun H."/>
            <person name="Tunlid A."/>
            <person name="Henrissat B."/>
            <person name="Grigoriev I.V."/>
            <person name="Hibbett D.S."/>
            <person name="Martin F."/>
        </authorList>
    </citation>
    <scope>NUCLEOTIDE SEQUENCE [LARGE SCALE GENOMIC DNA]</scope>
    <source>
        <strain evidence="6">Zn</strain>
    </source>
</reference>
<dbReference type="PRINTS" id="PR00080">
    <property type="entry name" value="SDRFAMILY"/>
</dbReference>
<evidence type="ECO:0000259" key="4">
    <source>
        <dbReference type="SMART" id="SM00822"/>
    </source>
</evidence>
<dbReference type="EMBL" id="KN832873">
    <property type="protein sequence ID" value="KIN03339.1"/>
    <property type="molecule type" value="Genomic_DNA"/>
</dbReference>
<accession>A0A0C3CWG8</accession>
<evidence type="ECO:0000313" key="6">
    <source>
        <dbReference type="Proteomes" id="UP000054321"/>
    </source>
</evidence>
<dbReference type="InParanoid" id="A0A0C3CWG8"/>
<keyword evidence="2" id="KW-0560">Oxidoreductase</keyword>
<reference evidence="5 6" key="1">
    <citation type="submission" date="2014-04" db="EMBL/GenBank/DDBJ databases">
        <authorList>
            <consortium name="DOE Joint Genome Institute"/>
            <person name="Kuo A."/>
            <person name="Martino E."/>
            <person name="Perotto S."/>
            <person name="Kohler A."/>
            <person name="Nagy L.G."/>
            <person name="Floudas D."/>
            <person name="Copeland A."/>
            <person name="Barry K.W."/>
            <person name="Cichocki N."/>
            <person name="Veneault-Fourrey C."/>
            <person name="LaButti K."/>
            <person name="Lindquist E.A."/>
            <person name="Lipzen A."/>
            <person name="Lundell T."/>
            <person name="Morin E."/>
            <person name="Murat C."/>
            <person name="Sun H."/>
            <person name="Tunlid A."/>
            <person name="Henrissat B."/>
            <person name="Grigoriev I.V."/>
            <person name="Hibbett D.S."/>
            <person name="Martin F."/>
            <person name="Nordberg H.P."/>
            <person name="Cantor M.N."/>
            <person name="Hua S.X."/>
        </authorList>
    </citation>
    <scope>NUCLEOTIDE SEQUENCE [LARGE SCALE GENOMIC DNA]</scope>
    <source>
        <strain evidence="5 6">Zn</strain>
    </source>
</reference>
<organism evidence="5 6">
    <name type="scientific">Oidiodendron maius (strain Zn)</name>
    <dbReference type="NCBI Taxonomy" id="913774"/>
    <lineage>
        <taxon>Eukaryota</taxon>
        <taxon>Fungi</taxon>
        <taxon>Dikarya</taxon>
        <taxon>Ascomycota</taxon>
        <taxon>Pezizomycotina</taxon>
        <taxon>Leotiomycetes</taxon>
        <taxon>Leotiomycetes incertae sedis</taxon>
        <taxon>Myxotrichaceae</taxon>
        <taxon>Oidiodendron</taxon>
    </lineage>
</organism>
<dbReference type="CDD" id="cd05374">
    <property type="entry name" value="17beta-HSD-like_SDR_c"/>
    <property type="match status" value="1"/>
</dbReference>
<dbReference type="STRING" id="913774.A0A0C3CWG8"/>
<gene>
    <name evidence="5" type="ORF">OIDMADRAFT_117982</name>
</gene>
<evidence type="ECO:0000256" key="3">
    <source>
        <dbReference type="RuleBase" id="RU000363"/>
    </source>
</evidence>
<dbReference type="HOGENOM" id="CLU_010194_2_9_1"/>
<keyword evidence="6" id="KW-1185">Reference proteome</keyword>
<dbReference type="AlphaFoldDB" id="A0A0C3CWG8"/>